<name>A0A5K1VU15_ENTHI</name>
<dbReference type="VEuPathDB" id="AmoebaDB:EHI7A_118170"/>
<sequence>MSNEEYKLDGSTFLKMVLVIDPSFSKFMEGNYERIMRCNSSIDHMVTLSTAFSQFYRNVSIPYEDRFQLYKHVTLLKTNPQAQLMFQQLDEKTQKFLCMFFGEIKQIQNSIKLNGYNRFSDENLRKEFDRYLLSHSPDSIKDYDINKLIDPFFLDQHQSLVSKKSDLLTKFQSASPKQLYNILILLKDSKITSSDENDFEIDFNTLTNSECDQILKVLTSSN</sequence>
<accession>A0A5K1VU15</accession>
<organism evidence="1 2">
    <name type="scientific">Entamoeba histolytica</name>
    <dbReference type="NCBI Taxonomy" id="5759"/>
    <lineage>
        <taxon>Eukaryota</taxon>
        <taxon>Amoebozoa</taxon>
        <taxon>Evosea</taxon>
        <taxon>Archamoebae</taxon>
        <taxon>Mastigamoebida</taxon>
        <taxon>Entamoebidae</taxon>
        <taxon>Entamoeba</taxon>
    </lineage>
</organism>
<dbReference type="VEuPathDB" id="AmoebaDB:KM1_135380"/>
<dbReference type="Proteomes" id="UP000078387">
    <property type="component" value="Unassembled WGS sequence"/>
</dbReference>
<reference evidence="1 2" key="1">
    <citation type="submission" date="2016-05" db="EMBL/GenBank/DDBJ databases">
        <title>First whole genome sequencing of Entamoeba histolytica HM1:IMSS-clone-6.</title>
        <authorList>
            <person name="Mukherjee Avik.K."/>
            <person name="Izumyama S."/>
            <person name="Nakada-Tsukui K."/>
            <person name="Nozaki T."/>
        </authorList>
    </citation>
    <scope>NUCLEOTIDE SEQUENCE [LARGE SCALE GENOMIC DNA]</scope>
    <source>
        <strain evidence="1 2">HM1:IMSS clone 6</strain>
    </source>
</reference>
<evidence type="ECO:0000313" key="1">
    <source>
        <dbReference type="EMBL" id="GAT91960.1"/>
    </source>
</evidence>
<dbReference type="VEuPathDB" id="AmoebaDB:EHI_050310"/>
<gene>
    <name evidence="1" type="ORF">CL6EHI_050310</name>
</gene>
<dbReference type="VEuPathDB" id="AmoebaDB:EHI5A_065420"/>
<evidence type="ECO:0000313" key="2">
    <source>
        <dbReference type="Proteomes" id="UP000078387"/>
    </source>
</evidence>
<dbReference type="AlphaFoldDB" id="A0A5K1VU15"/>
<comment type="caution">
    <text evidence="1">The sequence shown here is derived from an EMBL/GenBank/DDBJ whole genome shotgun (WGS) entry which is preliminary data.</text>
</comment>
<protein>
    <submittedName>
        <fullName evidence="1">Uncharacterized protein</fullName>
    </submittedName>
</protein>
<dbReference type="VEuPathDB" id="AmoebaDB:EHI8A_167480"/>
<proteinExistence type="predicted"/>
<dbReference type="OMA" id="IMRCKSS"/>
<dbReference type="EMBL" id="BDEQ01000001">
    <property type="protein sequence ID" value="GAT91960.1"/>
    <property type="molecule type" value="Genomic_DNA"/>
</dbReference>